<feature type="signal peptide" evidence="3">
    <location>
        <begin position="1"/>
        <end position="40"/>
    </location>
</feature>
<feature type="compositionally biased region" description="Pro residues" evidence="1">
    <location>
        <begin position="792"/>
        <end position="807"/>
    </location>
</feature>
<dbReference type="EMBL" id="VRMN01000001">
    <property type="protein sequence ID" value="KAA8498921.1"/>
    <property type="molecule type" value="Genomic_DNA"/>
</dbReference>
<proteinExistence type="predicted"/>
<name>A0A5J4Z4X5_PORPP</name>
<feature type="region of interest" description="Disordered" evidence="1">
    <location>
        <begin position="551"/>
        <end position="807"/>
    </location>
</feature>
<feature type="region of interest" description="Disordered" evidence="1">
    <location>
        <begin position="52"/>
        <end position="77"/>
    </location>
</feature>
<feature type="chain" id="PRO_5023919796" evidence="3">
    <location>
        <begin position="41"/>
        <end position="807"/>
    </location>
</feature>
<comment type="caution">
    <text evidence="4">The sequence shown here is derived from an EMBL/GenBank/DDBJ whole genome shotgun (WGS) entry which is preliminary data.</text>
</comment>
<evidence type="ECO:0000256" key="1">
    <source>
        <dbReference type="SAM" id="MobiDB-lite"/>
    </source>
</evidence>
<dbReference type="AlphaFoldDB" id="A0A5J4Z4X5"/>
<keyword evidence="3" id="KW-0732">Signal</keyword>
<protein>
    <submittedName>
        <fullName evidence="4">Uncharacterized protein</fullName>
    </submittedName>
</protein>
<feature type="compositionally biased region" description="Low complexity" evidence="1">
    <location>
        <begin position="777"/>
        <end position="791"/>
    </location>
</feature>
<dbReference type="Proteomes" id="UP000324585">
    <property type="component" value="Unassembled WGS sequence"/>
</dbReference>
<organism evidence="4 5">
    <name type="scientific">Porphyridium purpureum</name>
    <name type="common">Red alga</name>
    <name type="synonym">Porphyridium cruentum</name>
    <dbReference type="NCBI Taxonomy" id="35688"/>
    <lineage>
        <taxon>Eukaryota</taxon>
        <taxon>Rhodophyta</taxon>
        <taxon>Bangiophyceae</taxon>
        <taxon>Porphyridiales</taxon>
        <taxon>Porphyridiaceae</taxon>
        <taxon>Porphyridium</taxon>
    </lineage>
</organism>
<accession>A0A5J4Z4X5</accession>
<keyword evidence="2" id="KW-1133">Transmembrane helix</keyword>
<keyword evidence="2" id="KW-0472">Membrane</keyword>
<reference evidence="5" key="1">
    <citation type="journal article" date="2019" name="Nat. Commun.">
        <title>Expansion of phycobilisome linker gene families in mesophilic red algae.</title>
        <authorList>
            <person name="Lee J."/>
            <person name="Kim D."/>
            <person name="Bhattacharya D."/>
            <person name="Yoon H.S."/>
        </authorList>
    </citation>
    <scope>NUCLEOTIDE SEQUENCE [LARGE SCALE GENOMIC DNA]</scope>
    <source>
        <strain evidence="5">CCMP 1328</strain>
    </source>
</reference>
<keyword evidence="2" id="KW-0812">Transmembrane</keyword>
<sequence length="807" mass="83948">MGPRPARTAKAHGVAAMRSCGLVAALVVLLVVLDAQRCHALPLEEPVQAEAQYSGGEDRARRHAPSSADAASHRRGLDVTQLAEERRRVERRRLESGEGVLPLLIPFESEEMTRLRKLAGIADEMYVDELNGQLRHLHDLSISQQLTLRQNALDLQFDVVGRSDSGAFTSNMSVSVFDISLVDPVRAPATIMAAMQIVANAWTSNTRVNVSINFDRLGAGSQSSRLLGLGAPAQNLAIDYNANGIEARVLYPVASYEAALGNGTDVNRGSFDCIVELNADINWYYGSDPGGVGGGGGVTQQFDLQTVIIHEMMHALFMVTNFFVEIDAGVARGGVEGGQPTAYDLYAGVFKSDNTTACSVLGFLNGTWNTPTEELAEVLTSNLLLFSRQSDFSDSSNALHSPSTFISGSSVSHVDSVRENYPVCDRIMAPSISPNTANRCVGRLLMQFMFSIRTLGAAQAPLCELGDFSGGGNVNPEDSTIAGLQPAVFYGIIGGVGGLVLLCVICLIITCVMRANKRKRKPSYGYVSPSGYMSPYQGQMYGDPYGSAYASPRGQGPTSGRLYMSPGAMTPGGGKGNRASGMMYPPGYVSQGATPRSGRIGGPPPGVVYSNPSSPRVVRPPQGPGQLRSNPASPRGPGSPQARAVVASPRAAGSGRIVSPGAPPGQSSMQGGVRTPGGARTPGGGTRTPTGVPTPRAGPPAGPARTSGRVVSPGGSGRIVGPGAPPSAQGRSQPTTPRAVGVVSPPRGVTSPPRGVTSPQRGVTSPQRGVTSPQRTSGRVGAPAAPSAGRAAPPPPVRVGAPPPPKR</sequence>
<dbReference type="OrthoDB" id="10432208at2759"/>
<feature type="compositionally biased region" description="Low complexity" evidence="1">
    <location>
        <begin position="612"/>
        <end position="626"/>
    </location>
</feature>
<evidence type="ECO:0000256" key="2">
    <source>
        <dbReference type="SAM" id="Phobius"/>
    </source>
</evidence>
<feature type="compositionally biased region" description="Low complexity" evidence="1">
    <location>
        <begin position="703"/>
        <end position="713"/>
    </location>
</feature>
<evidence type="ECO:0000256" key="3">
    <source>
        <dbReference type="SAM" id="SignalP"/>
    </source>
</evidence>
<feature type="compositionally biased region" description="Polar residues" evidence="1">
    <location>
        <begin position="757"/>
        <end position="776"/>
    </location>
</feature>
<keyword evidence="5" id="KW-1185">Reference proteome</keyword>
<feature type="transmembrane region" description="Helical" evidence="2">
    <location>
        <begin position="487"/>
        <end position="513"/>
    </location>
</feature>
<evidence type="ECO:0000313" key="4">
    <source>
        <dbReference type="EMBL" id="KAA8498921.1"/>
    </source>
</evidence>
<gene>
    <name evidence="4" type="ORF">FVE85_6506</name>
</gene>
<evidence type="ECO:0000313" key="5">
    <source>
        <dbReference type="Proteomes" id="UP000324585"/>
    </source>
</evidence>